<organism evidence="11 12">
    <name type="scientific">Paenibacillus glacialis</name>
    <dbReference type="NCBI Taxonomy" id="494026"/>
    <lineage>
        <taxon>Bacteria</taxon>
        <taxon>Bacillati</taxon>
        <taxon>Bacillota</taxon>
        <taxon>Bacilli</taxon>
        <taxon>Bacillales</taxon>
        <taxon>Paenibacillaceae</taxon>
        <taxon>Paenibacillus</taxon>
    </lineage>
</organism>
<dbReference type="Gene3D" id="3.30.565.10">
    <property type="entry name" value="Histidine kinase-like ATPase, C-terminal domain"/>
    <property type="match status" value="1"/>
</dbReference>
<evidence type="ECO:0000313" key="12">
    <source>
        <dbReference type="Proteomes" id="UP000076967"/>
    </source>
</evidence>
<dbReference type="STRING" id="494026.PGLA_21255"/>
<dbReference type="Pfam" id="PF00672">
    <property type="entry name" value="HAMP"/>
    <property type="match status" value="1"/>
</dbReference>
<feature type="domain" description="HAMP" evidence="10">
    <location>
        <begin position="198"/>
        <end position="251"/>
    </location>
</feature>
<evidence type="ECO:0000256" key="8">
    <source>
        <dbReference type="ARBA" id="ARBA00023012"/>
    </source>
</evidence>
<dbReference type="PANTHER" id="PTHR34220:SF7">
    <property type="entry name" value="SENSOR HISTIDINE KINASE YPDA"/>
    <property type="match status" value="1"/>
</dbReference>
<evidence type="ECO:0000256" key="3">
    <source>
        <dbReference type="ARBA" id="ARBA00012438"/>
    </source>
</evidence>
<name>A0A168F8A6_9BACL</name>
<keyword evidence="9" id="KW-0472">Membrane</keyword>
<keyword evidence="4" id="KW-1003">Cell membrane</keyword>
<sequence>MTIRKKLLLFIPLLVLLVNLVTFFLYESGKTVQQSYDIMMERILMYKQSSQSADLNLRLLYRDLIHTEDSNATELEQEQNNLEHVRAILSGISSPSLAPSDMTSYVHMLETLKEQMSAAIAASKAQTPRIAFAHYEDAEQTTGFIRAEAQRLVDSEISFYQPIYREIQQENTRMNYLSSAIFVINTLISIVLAYWISRSITIPVSQLVGMARRISKGDLHVQPLTTRSDDELGILSGAFEQMTSDLLVFIEKDKANIQQEKLIKELELQALQNQMNPHFLFNTLNVLSRLALLEGAEKTSDLIVSMSNLLRYNLRNLDQPVTLQDELAMVQEYFTIQQARFRDRISFELDIDESTLQVSIPALTLQPILENSFLHGIQGMEQGAIIRLEIGRVPDGGVLVTLSDNGCGMNEITKQSLLRMEAGPEKEHSTGLGTKNVFKRLELFYGQQNLVNIHSAPGRGTTITILIPPRKEEEHQHVSDIDRG</sequence>
<evidence type="ECO:0000256" key="9">
    <source>
        <dbReference type="ARBA" id="ARBA00023136"/>
    </source>
</evidence>
<evidence type="ECO:0000256" key="6">
    <source>
        <dbReference type="ARBA" id="ARBA00022679"/>
    </source>
</evidence>
<dbReference type="InterPro" id="IPR036890">
    <property type="entry name" value="HATPase_C_sf"/>
</dbReference>
<evidence type="ECO:0000259" key="10">
    <source>
        <dbReference type="PROSITE" id="PS50885"/>
    </source>
</evidence>
<dbReference type="SUPFAM" id="SSF55874">
    <property type="entry name" value="ATPase domain of HSP90 chaperone/DNA topoisomerase II/histidine kinase"/>
    <property type="match status" value="1"/>
</dbReference>
<dbReference type="PANTHER" id="PTHR34220">
    <property type="entry name" value="SENSOR HISTIDINE KINASE YPDA"/>
    <property type="match status" value="1"/>
</dbReference>
<accession>A0A168F8A6</accession>
<dbReference type="Proteomes" id="UP000076967">
    <property type="component" value="Unassembled WGS sequence"/>
</dbReference>
<keyword evidence="8" id="KW-0902">Two-component regulatory system</keyword>
<keyword evidence="5" id="KW-0597">Phosphoprotein</keyword>
<dbReference type="RefSeq" id="WP_068536754.1">
    <property type="nucleotide sequence ID" value="NZ_LVJH01000058.1"/>
</dbReference>
<evidence type="ECO:0000256" key="7">
    <source>
        <dbReference type="ARBA" id="ARBA00022777"/>
    </source>
</evidence>
<dbReference type="SUPFAM" id="SSF158472">
    <property type="entry name" value="HAMP domain-like"/>
    <property type="match status" value="1"/>
</dbReference>
<dbReference type="InterPro" id="IPR003660">
    <property type="entry name" value="HAMP_dom"/>
</dbReference>
<protein>
    <recommendedName>
        <fullName evidence="3">histidine kinase</fullName>
        <ecNumber evidence="3">2.7.13.3</ecNumber>
    </recommendedName>
</protein>
<evidence type="ECO:0000256" key="2">
    <source>
        <dbReference type="ARBA" id="ARBA00004651"/>
    </source>
</evidence>
<dbReference type="CDD" id="cd06225">
    <property type="entry name" value="HAMP"/>
    <property type="match status" value="1"/>
</dbReference>
<dbReference type="EC" id="2.7.13.3" evidence="3"/>
<comment type="catalytic activity">
    <reaction evidence="1">
        <text>ATP + protein L-histidine = ADP + protein N-phospho-L-histidine.</text>
        <dbReference type="EC" id="2.7.13.3"/>
    </reaction>
</comment>
<dbReference type="SMART" id="SM00304">
    <property type="entry name" value="HAMP"/>
    <property type="match status" value="1"/>
</dbReference>
<dbReference type="OrthoDB" id="9776552at2"/>
<dbReference type="InterPro" id="IPR004358">
    <property type="entry name" value="Sig_transdc_His_kin-like_C"/>
</dbReference>
<reference evidence="11 12" key="1">
    <citation type="submission" date="2016-03" db="EMBL/GenBank/DDBJ databases">
        <title>Draft genome sequence of Paenibacillus glacialis DSM 22343.</title>
        <authorList>
            <person name="Shin S.-K."/>
            <person name="Yi H."/>
        </authorList>
    </citation>
    <scope>NUCLEOTIDE SEQUENCE [LARGE SCALE GENOMIC DNA]</scope>
    <source>
        <strain evidence="11 12">DSM 22343</strain>
    </source>
</reference>
<comment type="subcellular location">
    <subcellularLocation>
        <location evidence="2">Cell membrane</location>
        <topology evidence="2">Multi-pass membrane protein</topology>
    </subcellularLocation>
</comment>
<comment type="caution">
    <text evidence="11">The sequence shown here is derived from an EMBL/GenBank/DDBJ whole genome shotgun (WGS) entry which is preliminary data.</text>
</comment>
<dbReference type="Gene3D" id="6.10.340.10">
    <property type="match status" value="1"/>
</dbReference>
<evidence type="ECO:0000256" key="1">
    <source>
        <dbReference type="ARBA" id="ARBA00000085"/>
    </source>
</evidence>
<evidence type="ECO:0000313" key="11">
    <source>
        <dbReference type="EMBL" id="OAB35956.1"/>
    </source>
</evidence>
<dbReference type="PRINTS" id="PR00344">
    <property type="entry name" value="BCTRLSENSOR"/>
</dbReference>
<dbReference type="GO" id="GO:0000155">
    <property type="term" value="F:phosphorelay sensor kinase activity"/>
    <property type="evidence" value="ECO:0007669"/>
    <property type="project" value="InterPro"/>
</dbReference>
<dbReference type="PROSITE" id="PS50885">
    <property type="entry name" value="HAMP"/>
    <property type="match status" value="1"/>
</dbReference>
<keyword evidence="7 11" id="KW-0418">Kinase</keyword>
<dbReference type="InterPro" id="IPR010559">
    <property type="entry name" value="Sig_transdc_His_kin_internal"/>
</dbReference>
<evidence type="ECO:0000256" key="5">
    <source>
        <dbReference type="ARBA" id="ARBA00022553"/>
    </source>
</evidence>
<dbReference type="AlphaFoldDB" id="A0A168F8A6"/>
<dbReference type="Pfam" id="PF06580">
    <property type="entry name" value="His_kinase"/>
    <property type="match status" value="1"/>
</dbReference>
<dbReference type="InterPro" id="IPR003594">
    <property type="entry name" value="HATPase_dom"/>
</dbReference>
<proteinExistence type="predicted"/>
<dbReference type="Pfam" id="PF02518">
    <property type="entry name" value="HATPase_c"/>
    <property type="match status" value="1"/>
</dbReference>
<keyword evidence="6" id="KW-0808">Transferase</keyword>
<keyword evidence="12" id="KW-1185">Reference proteome</keyword>
<dbReference type="InterPro" id="IPR050640">
    <property type="entry name" value="Bact_2-comp_sensor_kinase"/>
</dbReference>
<dbReference type="EMBL" id="LVJH01000058">
    <property type="protein sequence ID" value="OAB35956.1"/>
    <property type="molecule type" value="Genomic_DNA"/>
</dbReference>
<gene>
    <name evidence="11" type="ORF">PGLA_21255</name>
</gene>
<dbReference type="GO" id="GO:0005886">
    <property type="term" value="C:plasma membrane"/>
    <property type="evidence" value="ECO:0007669"/>
    <property type="project" value="UniProtKB-SubCell"/>
</dbReference>
<evidence type="ECO:0000256" key="4">
    <source>
        <dbReference type="ARBA" id="ARBA00022475"/>
    </source>
</evidence>